<gene>
    <name evidence="2" type="ORF">ALEPTO_LOCUS7462</name>
</gene>
<protein>
    <submittedName>
        <fullName evidence="2">731_t:CDS:1</fullName>
    </submittedName>
</protein>
<reference evidence="2" key="1">
    <citation type="submission" date="2021-06" db="EMBL/GenBank/DDBJ databases">
        <authorList>
            <person name="Kallberg Y."/>
            <person name="Tangrot J."/>
            <person name="Rosling A."/>
        </authorList>
    </citation>
    <scope>NUCLEOTIDE SEQUENCE</scope>
    <source>
        <strain evidence="2">FL130A</strain>
    </source>
</reference>
<evidence type="ECO:0000313" key="2">
    <source>
        <dbReference type="EMBL" id="CAG8585469.1"/>
    </source>
</evidence>
<accession>A0A9N9C3R4</accession>
<feature type="region of interest" description="Disordered" evidence="1">
    <location>
        <begin position="40"/>
        <end position="65"/>
    </location>
</feature>
<dbReference type="AlphaFoldDB" id="A0A9N9C3R4"/>
<keyword evidence="3" id="KW-1185">Reference proteome</keyword>
<comment type="caution">
    <text evidence="2">The sequence shown here is derived from an EMBL/GenBank/DDBJ whole genome shotgun (WGS) entry which is preliminary data.</text>
</comment>
<name>A0A9N9C3R4_9GLOM</name>
<evidence type="ECO:0000256" key="1">
    <source>
        <dbReference type="SAM" id="MobiDB-lite"/>
    </source>
</evidence>
<dbReference type="EMBL" id="CAJVPS010003259">
    <property type="protein sequence ID" value="CAG8585469.1"/>
    <property type="molecule type" value="Genomic_DNA"/>
</dbReference>
<feature type="compositionally biased region" description="Polar residues" evidence="1">
    <location>
        <begin position="40"/>
        <end position="49"/>
    </location>
</feature>
<sequence length="65" mass="7351">MSYNQLKEAFTHFGQLKKLVVVHKKDVLLQNTLQWRLQSSPGRSSVNNGGRQGGRLKIVDIPYGL</sequence>
<organism evidence="2 3">
    <name type="scientific">Ambispora leptoticha</name>
    <dbReference type="NCBI Taxonomy" id="144679"/>
    <lineage>
        <taxon>Eukaryota</taxon>
        <taxon>Fungi</taxon>
        <taxon>Fungi incertae sedis</taxon>
        <taxon>Mucoromycota</taxon>
        <taxon>Glomeromycotina</taxon>
        <taxon>Glomeromycetes</taxon>
        <taxon>Archaeosporales</taxon>
        <taxon>Ambisporaceae</taxon>
        <taxon>Ambispora</taxon>
    </lineage>
</organism>
<proteinExistence type="predicted"/>
<dbReference type="Proteomes" id="UP000789508">
    <property type="component" value="Unassembled WGS sequence"/>
</dbReference>
<evidence type="ECO:0000313" key="3">
    <source>
        <dbReference type="Proteomes" id="UP000789508"/>
    </source>
</evidence>